<accession>A0A2H0BXQ6</accession>
<evidence type="ECO:0000313" key="1">
    <source>
        <dbReference type="EMBL" id="PIP62457.1"/>
    </source>
</evidence>
<name>A0A2H0BXQ6_9BACT</name>
<proteinExistence type="predicted"/>
<comment type="caution">
    <text evidence="1">The sequence shown here is derived from an EMBL/GenBank/DDBJ whole genome shotgun (WGS) entry which is preliminary data.</text>
</comment>
<evidence type="ECO:0000313" key="2">
    <source>
        <dbReference type="Proteomes" id="UP000231021"/>
    </source>
</evidence>
<dbReference type="EMBL" id="PCTB01000079">
    <property type="protein sequence ID" value="PIP62457.1"/>
    <property type="molecule type" value="Genomic_DNA"/>
</dbReference>
<reference evidence="1 2" key="1">
    <citation type="submission" date="2017-09" db="EMBL/GenBank/DDBJ databases">
        <title>Depth-based differentiation of microbial function through sediment-hosted aquifers and enrichment of novel symbionts in the deep terrestrial subsurface.</title>
        <authorList>
            <person name="Probst A.J."/>
            <person name="Ladd B."/>
            <person name="Jarett J.K."/>
            <person name="Geller-Mcgrath D.E."/>
            <person name="Sieber C.M."/>
            <person name="Emerson J.B."/>
            <person name="Anantharaman K."/>
            <person name="Thomas B.C."/>
            <person name="Malmstrom R."/>
            <person name="Stieglmeier M."/>
            <person name="Klingl A."/>
            <person name="Woyke T."/>
            <person name="Ryan C.M."/>
            <person name="Banfield J.F."/>
        </authorList>
    </citation>
    <scope>NUCLEOTIDE SEQUENCE [LARGE SCALE GENOMIC DNA]</scope>
    <source>
        <strain evidence="1">CG22_combo_CG10-13_8_21_14_all_35_9</strain>
    </source>
</reference>
<dbReference type="Proteomes" id="UP000231021">
    <property type="component" value="Unassembled WGS sequence"/>
</dbReference>
<organism evidence="1 2">
    <name type="scientific">Candidatus Roizmanbacteria bacterium CG22_combo_CG10-13_8_21_14_all_35_9</name>
    <dbReference type="NCBI Taxonomy" id="1974861"/>
    <lineage>
        <taxon>Bacteria</taxon>
        <taxon>Candidatus Roizmaniibacteriota</taxon>
    </lineage>
</organism>
<gene>
    <name evidence="1" type="ORF">COW98_03925</name>
</gene>
<sequence length="129" mass="14985">MDKMQTPQINLENPTEFRQFIEREVLKVIKTLAEGGKTSKERIQEIAKHTLNLIMPGLTLEQLYQNSCKLDDAFAELAPVVYQVMYYYEQKYEKKVLEQVSALIKDGQYESAQNMVKKVLMYKGMGVKI</sequence>
<protein>
    <submittedName>
        <fullName evidence="1">Uncharacterized protein</fullName>
    </submittedName>
</protein>
<dbReference type="AlphaFoldDB" id="A0A2H0BXQ6"/>